<comment type="activity regulation">
    <text evidence="10">Na(+) is not transported, but it plays an essential structural role and its presence is essential for fluoride channel function.</text>
</comment>
<keyword evidence="12" id="KW-1185">Reference proteome</keyword>
<dbReference type="GO" id="GO:0005886">
    <property type="term" value="C:plasma membrane"/>
    <property type="evidence" value="ECO:0007669"/>
    <property type="project" value="UniProtKB-SubCell"/>
</dbReference>
<dbReference type="EMBL" id="RBZP01000002">
    <property type="protein sequence ID" value="RKQ35497.1"/>
    <property type="molecule type" value="Genomic_DNA"/>
</dbReference>
<keyword evidence="3 10" id="KW-0812">Transmembrane</keyword>
<evidence type="ECO:0000313" key="12">
    <source>
        <dbReference type="Proteomes" id="UP000269301"/>
    </source>
</evidence>
<organism evidence="11 12">
    <name type="scientific">Oceanobacillus halophilus</name>
    <dbReference type="NCBI Taxonomy" id="930130"/>
    <lineage>
        <taxon>Bacteria</taxon>
        <taxon>Bacillati</taxon>
        <taxon>Bacillota</taxon>
        <taxon>Bacilli</taxon>
        <taxon>Bacillales</taxon>
        <taxon>Bacillaceae</taxon>
        <taxon>Oceanobacillus</taxon>
    </lineage>
</organism>
<evidence type="ECO:0000256" key="1">
    <source>
        <dbReference type="ARBA" id="ARBA00004651"/>
    </source>
</evidence>
<dbReference type="Proteomes" id="UP000269301">
    <property type="component" value="Unassembled WGS sequence"/>
</dbReference>
<keyword evidence="10" id="KW-0813">Transport</keyword>
<evidence type="ECO:0000256" key="5">
    <source>
        <dbReference type="ARBA" id="ARBA00023136"/>
    </source>
</evidence>
<keyword evidence="10" id="KW-0479">Metal-binding</keyword>
<comment type="catalytic activity">
    <reaction evidence="8">
        <text>fluoride(in) = fluoride(out)</text>
        <dbReference type="Rhea" id="RHEA:76159"/>
        <dbReference type="ChEBI" id="CHEBI:17051"/>
    </reaction>
    <physiologicalReaction direction="left-to-right" evidence="8">
        <dbReference type="Rhea" id="RHEA:76160"/>
    </physiologicalReaction>
</comment>
<reference evidence="11 12" key="1">
    <citation type="journal article" date="2016" name="Int. J. Syst. Evol. Microbiol.">
        <title>Oceanobacillus halophilus sp. nov., a novel moderately halophilic bacterium from a hypersaline lake.</title>
        <authorList>
            <person name="Amoozegar M.A."/>
            <person name="Bagheri M."/>
            <person name="Makhdoumi A."/>
            <person name="Nikou M.M."/>
            <person name="Fazeli S.A.S."/>
            <person name="Schumann P."/>
            <person name="Sproer C."/>
            <person name="Sanchez-Porro C."/>
            <person name="Ventosa A."/>
        </authorList>
    </citation>
    <scope>NUCLEOTIDE SEQUENCE [LARGE SCALE GENOMIC DNA]</scope>
    <source>
        <strain evidence="11 12">DSM 23996</strain>
    </source>
</reference>
<feature type="binding site" evidence="10">
    <location>
        <position position="68"/>
    </location>
    <ligand>
        <name>Na(+)</name>
        <dbReference type="ChEBI" id="CHEBI:29101"/>
        <note>structural</note>
    </ligand>
</feature>
<evidence type="ECO:0000313" key="11">
    <source>
        <dbReference type="EMBL" id="RKQ35497.1"/>
    </source>
</evidence>
<dbReference type="RefSeq" id="WP_121203128.1">
    <property type="nucleotide sequence ID" value="NZ_RBZP01000002.1"/>
</dbReference>
<sequence length="115" mass="12909">MNLFLVAVGGFLGSISRFYISEKTQKRLIGTWLANITGSVILAFVYYLHIDGNLSEKIWFFLGIGFCGAFTTFSTFGNDTLSLIIDNKYKEAIQYISTTLLISLALVFLVWANFN</sequence>
<dbReference type="InterPro" id="IPR003691">
    <property type="entry name" value="FluC"/>
</dbReference>
<dbReference type="HAMAP" id="MF_00454">
    <property type="entry name" value="FluC"/>
    <property type="match status" value="1"/>
</dbReference>
<comment type="subcellular location">
    <subcellularLocation>
        <location evidence="1 10">Cell membrane</location>
        <topology evidence="1 10">Multi-pass membrane protein</topology>
    </subcellularLocation>
</comment>
<evidence type="ECO:0000256" key="9">
    <source>
        <dbReference type="ARBA" id="ARBA00049940"/>
    </source>
</evidence>
<evidence type="ECO:0000256" key="4">
    <source>
        <dbReference type="ARBA" id="ARBA00022989"/>
    </source>
</evidence>
<dbReference type="GO" id="GO:0140114">
    <property type="term" value="P:cellular detoxification of fluoride"/>
    <property type="evidence" value="ECO:0007669"/>
    <property type="project" value="UniProtKB-UniRule"/>
</dbReference>
<dbReference type="GO" id="GO:0046872">
    <property type="term" value="F:metal ion binding"/>
    <property type="evidence" value="ECO:0007669"/>
    <property type="project" value="UniProtKB-KW"/>
</dbReference>
<keyword evidence="10" id="KW-0406">Ion transport</keyword>
<keyword evidence="6 10" id="KW-0407">Ion channel</keyword>
<keyword evidence="4 10" id="KW-1133">Transmembrane helix</keyword>
<dbReference type="OrthoDB" id="9815830at2"/>
<keyword evidence="2 10" id="KW-1003">Cell membrane</keyword>
<keyword evidence="10" id="KW-0915">Sodium</keyword>
<gene>
    <name evidence="10 11" type="primary">crcB</name>
    <name evidence="10" type="synonym">fluC</name>
    <name evidence="11" type="ORF">D8M06_04245</name>
</gene>
<keyword evidence="5 10" id="KW-0472">Membrane</keyword>
<dbReference type="PANTHER" id="PTHR28259:SF1">
    <property type="entry name" value="FLUORIDE EXPORT PROTEIN 1-RELATED"/>
    <property type="match status" value="1"/>
</dbReference>
<evidence type="ECO:0000256" key="7">
    <source>
        <dbReference type="ARBA" id="ARBA00035120"/>
    </source>
</evidence>
<evidence type="ECO:0000256" key="6">
    <source>
        <dbReference type="ARBA" id="ARBA00023303"/>
    </source>
</evidence>
<accession>A0A495A6K9</accession>
<feature type="binding site" evidence="10">
    <location>
        <position position="71"/>
    </location>
    <ligand>
        <name>Na(+)</name>
        <dbReference type="ChEBI" id="CHEBI:29101"/>
        <note>structural</note>
    </ligand>
</feature>
<feature type="transmembrane region" description="Helical" evidence="10">
    <location>
        <begin position="28"/>
        <end position="47"/>
    </location>
</feature>
<comment type="function">
    <text evidence="9 10">Fluoride-specific ion channel. Important for reducing fluoride concentration in the cell, thus reducing its toxicity.</text>
</comment>
<feature type="transmembrane region" description="Helical" evidence="10">
    <location>
        <begin position="92"/>
        <end position="114"/>
    </location>
</feature>
<evidence type="ECO:0000256" key="3">
    <source>
        <dbReference type="ARBA" id="ARBA00022692"/>
    </source>
</evidence>
<evidence type="ECO:0000256" key="2">
    <source>
        <dbReference type="ARBA" id="ARBA00022475"/>
    </source>
</evidence>
<dbReference type="NCBIfam" id="TIGR00494">
    <property type="entry name" value="crcB"/>
    <property type="match status" value="1"/>
</dbReference>
<evidence type="ECO:0000256" key="10">
    <source>
        <dbReference type="HAMAP-Rule" id="MF_00454"/>
    </source>
</evidence>
<dbReference type="Pfam" id="PF02537">
    <property type="entry name" value="CRCB"/>
    <property type="match status" value="1"/>
</dbReference>
<proteinExistence type="inferred from homology"/>
<protein>
    <recommendedName>
        <fullName evidence="10">Fluoride-specific ion channel FluC</fullName>
    </recommendedName>
</protein>
<dbReference type="AlphaFoldDB" id="A0A495A6K9"/>
<comment type="caution">
    <text evidence="11">The sequence shown here is derived from an EMBL/GenBank/DDBJ whole genome shotgun (WGS) entry which is preliminary data.</text>
</comment>
<name>A0A495A6K9_9BACI</name>
<comment type="similarity">
    <text evidence="7 10">Belongs to the fluoride channel Fluc/FEX (TC 1.A.43) family.</text>
</comment>
<evidence type="ECO:0000256" key="8">
    <source>
        <dbReference type="ARBA" id="ARBA00035585"/>
    </source>
</evidence>
<dbReference type="PANTHER" id="PTHR28259">
    <property type="entry name" value="FLUORIDE EXPORT PROTEIN 1-RELATED"/>
    <property type="match status" value="1"/>
</dbReference>
<dbReference type="GO" id="GO:0062054">
    <property type="term" value="F:fluoride channel activity"/>
    <property type="evidence" value="ECO:0007669"/>
    <property type="project" value="UniProtKB-UniRule"/>
</dbReference>
<feature type="transmembrane region" description="Helical" evidence="10">
    <location>
        <begin position="59"/>
        <end position="77"/>
    </location>
</feature>